<feature type="signal peptide" evidence="1">
    <location>
        <begin position="1"/>
        <end position="24"/>
    </location>
</feature>
<organism evidence="3 4">
    <name type="scientific">Labilithrix luteola</name>
    <dbReference type="NCBI Taxonomy" id="1391654"/>
    <lineage>
        <taxon>Bacteria</taxon>
        <taxon>Pseudomonadati</taxon>
        <taxon>Myxococcota</taxon>
        <taxon>Polyangia</taxon>
        <taxon>Polyangiales</taxon>
        <taxon>Labilitrichaceae</taxon>
        <taxon>Labilithrix</taxon>
    </lineage>
</organism>
<accession>A0A0K1PQ32</accession>
<dbReference type="RefSeq" id="WP_146647064.1">
    <property type="nucleotide sequence ID" value="NZ_CP012333.1"/>
</dbReference>
<proteinExistence type="predicted"/>
<evidence type="ECO:0000313" key="4">
    <source>
        <dbReference type="Proteomes" id="UP000064967"/>
    </source>
</evidence>
<dbReference type="InterPro" id="IPR035234">
    <property type="entry name" value="IgGFc-bd_N"/>
</dbReference>
<keyword evidence="1" id="KW-0732">Signal</keyword>
<evidence type="ECO:0000259" key="2">
    <source>
        <dbReference type="Pfam" id="PF17517"/>
    </source>
</evidence>
<dbReference type="STRING" id="1391654.AKJ09_02319"/>
<dbReference type="AlphaFoldDB" id="A0A0K1PQ32"/>
<feature type="domain" description="IgGFc-binding protein N-terminal" evidence="2">
    <location>
        <begin position="239"/>
        <end position="561"/>
    </location>
</feature>
<dbReference type="KEGG" id="llu:AKJ09_02319"/>
<reference evidence="3 4" key="1">
    <citation type="submission" date="2015-08" db="EMBL/GenBank/DDBJ databases">
        <authorList>
            <person name="Babu N.S."/>
            <person name="Beckwith C.J."/>
            <person name="Beseler K.G."/>
            <person name="Brison A."/>
            <person name="Carone J.V."/>
            <person name="Caskin T.P."/>
            <person name="Diamond M."/>
            <person name="Durham M.E."/>
            <person name="Foxe J.M."/>
            <person name="Go M."/>
            <person name="Henderson B.A."/>
            <person name="Jones I.B."/>
            <person name="McGettigan J.A."/>
            <person name="Micheletti S.J."/>
            <person name="Nasrallah M.E."/>
            <person name="Ortiz D."/>
            <person name="Piller C.R."/>
            <person name="Privatt S.R."/>
            <person name="Schneider S.L."/>
            <person name="Sharp S."/>
            <person name="Smith T.C."/>
            <person name="Stanton J.D."/>
            <person name="Ullery H.E."/>
            <person name="Wilson R.J."/>
            <person name="Serrano M.G."/>
            <person name="Buck G."/>
            <person name="Lee V."/>
            <person name="Wang Y."/>
            <person name="Carvalho R."/>
            <person name="Voegtly L."/>
            <person name="Shi R."/>
            <person name="Duckworth R."/>
            <person name="Johnson A."/>
            <person name="Loviza R."/>
            <person name="Walstead R."/>
            <person name="Shah Z."/>
            <person name="Kiflezghi M."/>
            <person name="Wade K."/>
            <person name="Ball S.L."/>
            <person name="Bradley K.W."/>
            <person name="Asai D.J."/>
            <person name="Bowman C.A."/>
            <person name="Russell D.A."/>
            <person name="Pope W.H."/>
            <person name="Jacobs-Sera D."/>
            <person name="Hendrix R.W."/>
            <person name="Hatfull G.F."/>
        </authorList>
    </citation>
    <scope>NUCLEOTIDE SEQUENCE [LARGE SCALE GENOMIC DNA]</scope>
    <source>
        <strain evidence="3 4">DSM 27648</strain>
    </source>
</reference>
<dbReference type="PROSITE" id="PS51257">
    <property type="entry name" value="PROKAR_LIPOPROTEIN"/>
    <property type="match status" value="1"/>
</dbReference>
<dbReference type="Pfam" id="PF17517">
    <property type="entry name" value="IgGFc_binding"/>
    <property type="match status" value="1"/>
</dbReference>
<sequence length="588" mass="63038">MSRRLITPGIFSAIGLAFVAAAFACENGRDTFDKAPSAFEVPPEVDAGECPFQCSLDGRSVIRSCTGEVVDTCPKEQACGGARCQDPCAAAAEDNSSNGCEFYIQSPPTISTRKDSCYAAFVVNPTSLPLTISLDRGGEALDLSAAMFRTTPGDATLIPHTGPIPPDESVILFLSDHDPAIPLNADDPVPCPAGVKPAVYSGTASPRTGFGSSFHLKSSAPVSLVSIFPFGGAKSFVPSATLHMPVVTWGKEHILVNGWEGGGPASRIVASQDGTEITIIANKTLQSGLDVNGGPADTPLKYSLDKGQYFQIVQAEELGGSTVLSNKPTSMFGGNSCANIPIVGAACDTLWQQIPSYDQWGSEYVGVGYRPRTASPHELMPYRIVAAHDGTRLEYEPNIPPGAPTEMNARDTVTFPVGIDEPFVVRTQDAEHPIYVAAYMQGLAGKYYGSPTMSTGDPEFVNVVPAEQWRSSYSFYADPTYDETSLVVIRGKQRDKFEDVWLECAGPLEGWTPIGTRGNYEFVRVDLQRNRGPGQAFGDRVCQTGLHRMKSEGPFTATIWGWSVYASYAYPGGMALRKLVDKPLLPVK</sequence>
<feature type="chain" id="PRO_5005466131" description="IgGFc-binding protein N-terminal domain-containing protein" evidence="1">
    <location>
        <begin position="25"/>
        <end position="588"/>
    </location>
</feature>
<dbReference type="PANTHER" id="PTHR46534:SF1">
    <property type="entry name" value="IGGFC-BINDING PROTEIN N-TERMINAL DOMAIN-CONTAINING PROTEIN"/>
    <property type="match status" value="1"/>
</dbReference>
<dbReference type="Proteomes" id="UP000064967">
    <property type="component" value="Chromosome"/>
</dbReference>
<protein>
    <recommendedName>
        <fullName evidence="2">IgGFc-binding protein N-terminal domain-containing protein</fullName>
    </recommendedName>
</protein>
<dbReference type="OrthoDB" id="5524783at2"/>
<evidence type="ECO:0000313" key="3">
    <source>
        <dbReference type="EMBL" id="AKU95655.1"/>
    </source>
</evidence>
<dbReference type="PANTHER" id="PTHR46534">
    <property type="entry name" value="IGGFC_BINDING DOMAIN-CONTAINING PROTEIN"/>
    <property type="match status" value="1"/>
</dbReference>
<evidence type="ECO:0000256" key="1">
    <source>
        <dbReference type="SAM" id="SignalP"/>
    </source>
</evidence>
<gene>
    <name evidence="3" type="ORF">AKJ09_02319</name>
</gene>
<dbReference type="EMBL" id="CP012333">
    <property type="protein sequence ID" value="AKU95655.1"/>
    <property type="molecule type" value="Genomic_DNA"/>
</dbReference>
<keyword evidence="4" id="KW-1185">Reference proteome</keyword>
<name>A0A0K1PQ32_9BACT</name>